<evidence type="ECO:0000313" key="6">
    <source>
        <dbReference type="EMBL" id="CAF3877683.1"/>
    </source>
</evidence>
<evidence type="ECO:0000313" key="4">
    <source>
        <dbReference type="EMBL" id="CAF2071573.1"/>
    </source>
</evidence>
<evidence type="ECO:0000313" key="7">
    <source>
        <dbReference type="EMBL" id="CAF3947264.1"/>
    </source>
</evidence>
<dbReference type="EMBL" id="CAJNRF010005506">
    <property type="protein sequence ID" value="CAF2071573.1"/>
    <property type="molecule type" value="Genomic_DNA"/>
</dbReference>
<sequence length="235" mass="26520">MPLKKPFIDTNFLPRDVFTYQDEQFYDFVSTCIGHKQADLLKFEEISSAQIYLTCGNVLDILKLESSDLIPFKESLCLKLNNNSFKVLPGVESSFIYLTELLSKKRNEVTNSITQKLNHRASSNIAAATNIATSDNITSSAISTASISTQSQSDIVTHNIVTTPDQHRQLINRAIEEWVLKNKNKFGDQDLKLIQGVDYDIYITVNPNKAVIRCNCGIKATLRHIRNNYQASDQI</sequence>
<dbReference type="EMBL" id="CAJOBG010001648">
    <property type="protein sequence ID" value="CAF3947264.1"/>
    <property type="molecule type" value="Genomic_DNA"/>
</dbReference>
<evidence type="ECO:0000313" key="1">
    <source>
        <dbReference type="EMBL" id="CAF1062144.1"/>
    </source>
</evidence>
<organism evidence="7 8">
    <name type="scientific">Rotaria magnacalcarata</name>
    <dbReference type="NCBI Taxonomy" id="392030"/>
    <lineage>
        <taxon>Eukaryota</taxon>
        <taxon>Metazoa</taxon>
        <taxon>Spiralia</taxon>
        <taxon>Gnathifera</taxon>
        <taxon>Rotifera</taxon>
        <taxon>Eurotatoria</taxon>
        <taxon>Bdelloidea</taxon>
        <taxon>Philodinida</taxon>
        <taxon>Philodinidae</taxon>
        <taxon>Rotaria</taxon>
    </lineage>
</organism>
<evidence type="ECO:0000313" key="8">
    <source>
        <dbReference type="Proteomes" id="UP000663866"/>
    </source>
</evidence>
<dbReference type="Proteomes" id="UP000681967">
    <property type="component" value="Unassembled WGS sequence"/>
</dbReference>
<accession>A0A819KMV7</accession>
<dbReference type="Proteomes" id="UP000663855">
    <property type="component" value="Unassembled WGS sequence"/>
</dbReference>
<evidence type="ECO:0000313" key="5">
    <source>
        <dbReference type="EMBL" id="CAF3856244.1"/>
    </source>
</evidence>
<dbReference type="Proteomes" id="UP000663856">
    <property type="component" value="Unassembled WGS sequence"/>
</dbReference>
<dbReference type="AlphaFoldDB" id="A0A819KMV7"/>
<proteinExistence type="predicted"/>
<dbReference type="EMBL" id="CAJNRE010004582">
    <property type="protein sequence ID" value="CAF2037060.1"/>
    <property type="molecule type" value="Genomic_DNA"/>
</dbReference>
<name>A0A819KMV7_9BILA</name>
<dbReference type="EMBL" id="CAJOBH010001464">
    <property type="protein sequence ID" value="CAF3856244.1"/>
    <property type="molecule type" value="Genomic_DNA"/>
</dbReference>
<dbReference type="Proteomes" id="UP000676336">
    <property type="component" value="Unassembled WGS sequence"/>
</dbReference>
<gene>
    <name evidence="5" type="ORF">BYL167_LOCUS6135</name>
    <name evidence="1" type="ORF">CJN711_LOCUS5285</name>
    <name evidence="2" type="ORF">KQP761_LOCUS14266</name>
    <name evidence="3" type="ORF">MBJ925_LOCUS10872</name>
    <name evidence="7" type="ORF">OVN521_LOCUS12025</name>
    <name evidence="6" type="ORF">SMN809_LOCUS5439</name>
    <name evidence="4" type="ORF">WKI299_LOCUS14266</name>
</gene>
<evidence type="ECO:0000313" key="3">
    <source>
        <dbReference type="EMBL" id="CAF2037060.1"/>
    </source>
</evidence>
<dbReference type="OrthoDB" id="10538108at2759"/>
<comment type="caution">
    <text evidence="7">The sequence shown here is derived from an EMBL/GenBank/DDBJ whole genome shotgun (WGS) entry which is preliminary data.</text>
</comment>
<dbReference type="Proteomes" id="UP000663866">
    <property type="component" value="Unassembled WGS sequence"/>
</dbReference>
<dbReference type="EMBL" id="CAJNOW010006693">
    <property type="protein sequence ID" value="CAF1494224.1"/>
    <property type="molecule type" value="Genomic_DNA"/>
</dbReference>
<dbReference type="EMBL" id="CAJOBI010001369">
    <property type="protein sequence ID" value="CAF3877683.1"/>
    <property type="molecule type" value="Genomic_DNA"/>
</dbReference>
<dbReference type="EMBL" id="CAJNOV010001446">
    <property type="protein sequence ID" value="CAF1062144.1"/>
    <property type="molecule type" value="Genomic_DNA"/>
</dbReference>
<evidence type="ECO:0000313" key="2">
    <source>
        <dbReference type="EMBL" id="CAF1494224.1"/>
    </source>
</evidence>
<keyword evidence="8" id="KW-1185">Reference proteome</keyword>
<reference evidence="7" key="1">
    <citation type="submission" date="2021-02" db="EMBL/GenBank/DDBJ databases">
        <authorList>
            <person name="Nowell W R."/>
        </authorList>
    </citation>
    <scope>NUCLEOTIDE SEQUENCE</scope>
</reference>
<dbReference type="Proteomes" id="UP000663834">
    <property type="component" value="Unassembled WGS sequence"/>
</dbReference>
<protein>
    <submittedName>
        <fullName evidence="7">Uncharacterized protein</fullName>
    </submittedName>
</protein>
<dbReference type="Proteomes" id="UP000663824">
    <property type="component" value="Unassembled WGS sequence"/>
</dbReference>